<gene>
    <name evidence="1" type="ORF">BDN72DRAFT_841239</name>
</gene>
<reference evidence="1 2" key="1">
    <citation type="journal article" date="2019" name="Nat. Ecol. Evol.">
        <title>Megaphylogeny resolves global patterns of mushroom evolution.</title>
        <authorList>
            <person name="Varga T."/>
            <person name="Krizsan K."/>
            <person name="Foldi C."/>
            <person name="Dima B."/>
            <person name="Sanchez-Garcia M."/>
            <person name="Sanchez-Ramirez S."/>
            <person name="Szollosi G.J."/>
            <person name="Szarkandi J.G."/>
            <person name="Papp V."/>
            <person name="Albert L."/>
            <person name="Andreopoulos W."/>
            <person name="Angelini C."/>
            <person name="Antonin V."/>
            <person name="Barry K.W."/>
            <person name="Bougher N.L."/>
            <person name="Buchanan P."/>
            <person name="Buyck B."/>
            <person name="Bense V."/>
            <person name="Catcheside P."/>
            <person name="Chovatia M."/>
            <person name="Cooper J."/>
            <person name="Damon W."/>
            <person name="Desjardin D."/>
            <person name="Finy P."/>
            <person name="Geml J."/>
            <person name="Haridas S."/>
            <person name="Hughes K."/>
            <person name="Justo A."/>
            <person name="Karasinski D."/>
            <person name="Kautmanova I."/>
            <person name="Kiss B."/>
            <person name="Kocsube S."/>
            <person name="Kotiranta H."/>
            <person name="LaButti K.M."/>
            <person name="Lechner B.E."/>
            <person name="Liimatainen K."/>
            <person name="Lipzen A."/>
            <person name="Lukacs Z."/>
            <person name="Mihaltcheva S."/>
            <person name="Morgado L.N."/>
            <person name="Niskanen T."/>
            <person name="Noordeloos M.E."/>
            <person name="Ohm R.A."/>
            <person name="Ortiz-Santana B."/>
            <person name="Ovrebo C."/>
            <person name="Racz N."/>
            <person name="Riley R."/>
            <person name="Savchenko A."/>
            <person name="Shiryaev A."/>
            <person name="Soop K."/>
            <person name="Spirin V."/>
            <person name="Szebenyi C."/>
            <person name="Tomsovsky M."/>
            <person name="Tulloss R.E."/>
            <person name="Uehling J."/>
            <person name="Grigoriev I.V."/>
            <person name="Vagvolgyi C."/>
            <person name="Papp T."/>
            <person name="Martin F.M."/>
            <person name="Miettinen O."/>
            <person name="Hibbett D.S."/>
            <person name="Nagy L.G."/>
        </authorList>
    </citation>
    <scope>NUCLEOTIDE SEQUENCE [LARGE SCALE GENOMIC DNA]</scope>
    <source>
        <strain evidence="1 2">NL-1719</strain>
    </source>
</reference>
<name>A0ACD3AVE4_9AGAR</name>
<sequence>MSNTPANKIAMSRALGAAFLNHQVEQLEKSVHNGPGGNYGGWRDRRYTPQPHHNEYSGKRTSSYQSGGYKAVSPGGGNPLSSSPLTGTSPGKTGDGLGQRVAGRKQSGDIGFLTRDRAGDTTNGFRRRSNEEDREVSKDADIIVVDASVLVNALYQVKKWCRDGREEILIVPLEALNTLDLLKKGTSALAQRARAASRILEAQVGTNPRIRVQRDDAFVLWDKINFKETTELADDNSRYPSLPQPSPEWVRRTICCACYEIENAVTKTSDINAASARPTPPRGPFKVALAILSTPPNLSPKTNHLKLTNDSAPMNPVPLPAPAASKPEPRSSGVLVSHWAARAKIEMLEIAPTAPPQALANGRHSEEEDRGIKPRAHSHSPSHHPKGRRLSNPHGNSDPPTNGRSALVERPPAVLAMMEMVSQPKKTIKLLARGEKLDPDT</sequence>
<evidence type="ECO:0000313" key="2">
    <source>
        <dbReference type="Proteomes" id="UP000308600"/>
    </source>
</evidence>
<evidence type="ECO:0000313" key="1">
    <source>
        <dbReference type="EMBL" id="TFK68932.1"/>
    </source>
</evidence>
<accession>A0ACD3AVE4</accession>
<dbReference type="EMBL" id="ML208341">
    <property type="protein sequence ID" value="TFK68932.1"/>
    <property type="molecule type" value="Genomic_DNA"/>
</dbReference>
<proteinExistence type="predicted"/>
<keyword evidence="2" id="KW-1185">Reference proteome</keyword>
<dbReference type="Proteomes" id="UP000308600">
    <property type="component" value="Unassembled WGS sequence"/>
</dbReference>
<protein>
    <submittedName>
        <fullName evidence="1">Uncharacterized protein</fullName>
    </submittedName>
</protein>
<organism evidence="1 2">
    <name type="scientific">Pluteus cervinus</name>
    <dbReference type="NCBI Taxonomy" id="181527"/>
    <lineage>
        <taxon>Eukaryota</taxon>
        <taxon>Fungi</taxon>
        <taxon>Dikarya</taxon>
        <taxon>Basidiomycota</taxon>
        <taxon>Agaricomycotina</taxon>
        <taxon>Agaricomycetes</taxon>
        <taxon>Agaricomycetidae</taxon>
        <taxon>Agaricales</taxon>
        <taxon>Pluteineae</taxon>
        <taxon>Pluteaceae</taxon>
        <taxon>Pluteus</taxon>
    </lineage>
</organism>